<sequence length="833" mass="92640">MTDIRRSRSNTSMSTRSNRPPSRASTTSVHSFEQFQQPQQPRSAQFPQQPQYHAPFTTSEALQPALIQAAQQVSAQDHLINMSLESVQQYLGYPAESNTNQAQHNGLPAQPHHHAYHNSLSQHSQHSQSSQQHSFMAPSLDPEEKKKRPSASGAATNDKELRQLLNQNENRDLKDVAAEVIQNDRTSKAEKSKQLFAMLWLKCVCRVAKTSVPRNRVYSKYAERCGTDRVIPLNPASFGKLVRVIFPGIQTRRLGVRGESKYHYVDLELIDDKSEGEDARRPSHGAAAHHALKRQASGTPRLNLEYVYATSLSIRNKLTTSSATPRLTADSAQFPPRESRMEAQGNYYTPTSSRGVLFTDIYSSHFQPSHTRTKTSYEHELKFPTPDILEAPDAFVVELPDIKPYLPARTDPDSADNLVAMYRSHVVSLVDSVRYCKEKQFFRLFGTFHGTLTVPVQKLFATPELAPWIKECDWMMYQKMIRNVSQLTLQVAPPPVLKFLDNVAKTLHAHITAKFSALPVHVLEAKLEPATLFGHLLRQMLRVNSAAHAAAVMLTAESHRTHMYADWLQHVNIKRIIANELPGSCAHEEVYNILSTEIRSMLGPLPQDIQLPSGSIHHAAYPDPPADPSESVIDRIAAFLTRLPSRFPGAHARTIMHCISALGSAALREITVENGVSFQGWWLTKVFVDEMAQWLASIGGFLGHSPPDWSSSNYSPVMGDPLNAGMTNGGSGSNNDSRYSSLEADFGPDQSFISTNSHVAIQNNGSNQEVNPGRFAQQSQYNMSFEYNYDMNTSQQEVNHDDSGIGLGLGVQEDGIDAKFASHLSSALSQSVS</sequence>
<evidence type="ECO:0000256" key="2">
    <source>
        <dbReference type="SAM" id="MobiDB-lite"/>
    </source>
</evidence>
<feature type="compositionally biased region" description="Low complexity" evidence="2">
    <location>
        <begin position="34"/>
        <end position="51"/>
    </location>
</feature>
<feature type="region of interest" description="Disordered" evidence="2">
    <location>
        <begin position="1"/>
        <end position="57"/>
    </location>
</feature>
<dbReference type="Gene3D" id="1.10.10.10">
    <property type="entry name" value="Winged helix-like DNA-binding domain superfamily/Winged helix DNA-binding domain"/>
    <property type="match status" value="1"/>
</dbReference>
<dbReference type="EMBL" id="HG992978">
    <property type="protein sequence ID" value="CAE7007613.1"/>
    <property type="molecule type" value="Genomic_DNA"/>
</dbReference>
<dbReference type="AlphaFoldDB" id="A0A6S6VQS0"/>
<accession>A0A6S6VQS0</accession>
<organism evidence="3 4">
    <name type="scientific">Pyrenophora teres f. teres</name>
    <dbReference type="NCBI Taxonomy" id="97479"/>
    <lineage>
        <taxon>Eukaryota</taxon>
        <taxon>Fungi</taxon>
        <taxon>Dikarya</taxon>
        <taxon>Ascomycota</taxon>
        <taxon>Pezizomycotina</taxon>
        <taxon>Dothideomycetes</taxon>
        <taxon>Pleosporomycetidae</taxon>
        <taxon>Pleosporales</taxon>
        <taxon>Pleosporineae</taxon>
        <taxon>Pleosporaceae</taxon>
        <taxon>Pyrenophora</taxon>
    </lineage>
</organism>
<dbReference type="GO" id="GO:0000978">
    <property type="term" value="F:RNA polymerase II cis-regulatory region sequence-specific DNA binding"/>
    <property type="evidence" value="ECO:0007669"/>
    <property type="project" value="TreeGrafter"/>
</dbReference>
<proteinExistence type="predicted"/>
<dbReference type="Proteomes" id="UP000472372">
    <property type="component" value="Chromosome 2"/>
</dbReference>
<keyword evidence="1" id="KW-0238">DNA-binding</keyword>
<dbReference type="InterPro" id="IPR039779">
    <property type="entry name" value="RFX-like"/>
</dbReference>
<dbReference type="GO" id="GO:0000981">
    <property type="term" value="F:DNA-binding transcription factor activity, RNA polymerase II-specific"/>
    <property type="evidence" value="ECO:0007669"/>
    <property type="project" value="TreeGrafter"/>
</dbReference>
<feature type="compositionally biased region" description="Low complexity" evidence="2">
    <location>
        <begin position="121"/>
        <end position="134"/>
    </location>
</feature>
<dbReference type="InterPro" id="IPR036388">
    <property type="entry name" value="WH-like_DNA-bd_sf"/>
</dbReference>
<dbReference type="InterPro" id="IPR003150">
    <property type="entry name" value="DNA-bd_RFX"/>
</dbReference>
<feature type="region of interest" description="Disordered" evidence="2">
    <location>
        <begin position="722"/>
        <end position="741"/>
    </location>
</feature>
<dbReference type="Pfam" id="PF25340">
    <property type="entry name" value="BCD_RFX"/>
    <property type="match status" value="1"/>
</dbReference>
<dbReference type="PANTHER" id="PTHR12619">
    <property type="entry name" value="RFX TRANSCRIPTION FACTOR FAMILY"/>
    <property type="match status" value="1"/>
</dbReference>
<evidence type="ECO:0000256" key="1">
    <source>
        <dbReference type="ARBA" id="ARBA00023125"/>
    </source>
</evidence>
<dbReference type="PROSITE" id="PS51526">
    <property type="entry name" value="RFX_DBD"/>
    <property type="match status" value="1"/>
</dbReference>
<dbReference type="SUPFAM" id="SSF46785">
    <property type="entry name" value="Winged helix' DNA-binding domain"/>
    <property type="match status" value="1"/>
</dbReference>
<feature type="compositionally biased region" description="Low complexity" evidence="2">
    <location>
        <begin position="9"/>
        <end position="19"/>
    </location>
</feature>
<evidence type="ECO:0000313" key="3">
    <source>
        <dbReference type="EMBL" id="CAE7007613.1"/>
    </source>
</evidence>
<feature type="compositionally biased region" description="Polar residues" evidence="2">
    <location>
        <begin position="23"/>
        <end position="33"/>
    </location>
</feature>
<dbReference type="FunFam" id="1.10.10.10:FF:000119">
    <property type="entry name" value="DNA damage and replication checkpoint protein"/>
    <property type="match status" value="1"/>
</dbReference>
<gene>
    <name evidence="3" type="ORF">PTTW11_01572</name>
</gene>
<feature type="region of interest" description="Disordered" evidence="2">
    <location>
        <begin position="274"/>
        <end position="294"/>
    </location>
</feature>
<feature type="region of interest" description="Disordered" evidence="2">
    <location>
        <begin position="97"/>
        <end position="160"/>
    </location>
</feature>
<dbReference type="PANTHER" id="PTHR12619:SF5">
    <property type="entry name" value="TRANSCRIPTION FACTOR RFX4"/>
    <property type="match status" value="1"/>
</dbReference>
<protein>
    <submittedName>
        <fullName evidence="3">Cephalosporin C regulator 1</fullName>
    </submittedName>
</protein>
<reference evidence="3" key="1">
    <citation type="submission" date="2021-02" db="EMBL/GenBank/DDBJ databases">
        <authorList>
            <person name="Syme A R."/>
            <person name="Syme A R."/>
            <person name="Moolhuijzen P."/>
        </authorList>
    </citation>
    <scope>NUCLEOTIDE SEQUENCE</scope>
    <source>
        <strain evidence="3">W1-1</strain>
    </source>
</reference>
<dbReference type="InterPro" id="IPR036390">
    <property type="entry name" value="WH_DNA-bd_sf"/>
</dbReference>
<dbReference type="InterPro" id="IPR057321">
    <property type="entry name" value="RFX1-4/6/8-like_BCD"/>
</dbReference>
<dbReference type="Pfam" id="PF02257">
    <property type="entry name" value="RFX_DNA_binding"/>
    <property type="match status" value="1"/>
</dbReference>
<evidence type="ECO:0000313" key="4">
    <source>
        <dbReference type="Proteomes" id="UP000472372"/>
    </source>
</evidence>
<name>A0A6S6VQS0_9PLEO</name>